<dbReference type="SUPFAM" id="SSF48371">
    <property type="entry name" value="ARM repeat"/>
    <property type="match status" value="1"/>
</dbReference>
<protein>
    <recommendedName>
        <fullName evidence="2">Formin GTPase-binding domain-containing protein</fullName>
    </recommendedName>
</protein>
<keyword evidence="4" id="KW-1185">Reference proteome</keyword>
<dbReference type="OrthoDB" id="2155261at2759"/>
<evidence type="ECO:0000313" key="3">
    <source>
        <dbReference type="EMBL" id="OSX57596.1"/>
    </source>
</evidence>
<evidence type="ECO:0000313" key="4">
    <source>
        <dbReference type="Proteomes" id="UP000194127"/>
    </source>
</evidence>
<dbReference type="AlphaFoldDB" id="A0A1X6MMY5"/>
<dbReference type="InterPro" id="IPR010473">
    <property type="entry name" value="GTPase-bd"/>
</dbReference>
<name>A0A1X6MMY5_9APHY</name>
<dbReference type="Proteomes" id="UP000194127">
    <property type="component" value="Unassembled WGS sequence"/>
</dbReference>
<organism evidence="3 4">
    <name type="scientific">Postia placenta MAD-698-R-SB12</name>
    <dbReference type="NCBI Taxonomy" id="670580"/>
    <lineage>
        <taxon>Eukaryota</taxon>
        <taxon>Fungi</taxon>
        <taxon>Dikarya</taxon>
        <taxon>Basidiomycota</taxon>
        <taxon>Agaricomycotina</taxon>
        <taxon>Agaricomycetes</taxon>
        <taxon>Polyporales</taxon>
        <taxon>Adustoporiaceae</taxon>
        <taxon>Rhodonia</taxon>
    </lineage>
</organism>
<dbReference type="InterPro" id="IPR011989">
    <property type="entry name" value="ARM-like"/>
</dbReference>
<dbReference type="GeneID" id="36327843"/>
<evidence type="ECO:0000256" key="1">
    <source>
        <dbReference type="SAM" id="MobiDB-lite"/>
    </source>
</evidence>
<reference evidence="3 4" key="1">
    <citation type="submission" date="2017-04" db="EMBL/GenBank/DDBJ databases">
        <title>Genome Sequence of the Model Brown-Rot Fungus Postia placenta SB12.</title>
        <authorList>
            <consortium name="DOE Joint Genome Institute"/>
            <person name="Gaskell J."/>
            <person name="Kersten P."/>
            <person name="Larrondo L.F."/>
            <person name="Canessa P."/>
            <person name="Martinez D."/>
            <person name="Hibbett D."/>
            <person name="Schmoll M."/>
            <person name="Kubicek C.P."/>
            <person name="Martinez A.T."/>
            <person name="Yadav J."/>
            <person name="Master E."/>
            <person name="Magnuson J.K."/>
            <person name="James T."/>
            <person name="Yaver D."/>
            <person name="Berka R."/>
            <person name="Labutti K."/>
            <person name="Lipzen A."/>
            <person name="Aerts A."/>
            <person name="Barry K."/>
            <person name="Henrissat B."/>
            <person name="Blanchette R."/>
            <person name="Grigoriev I."/>
            <person name="Cullen D."/>
        </authorList>
    </citation>
    <scope>NUCLEOTIDE SEQUENCE [LARGE SCALE GENOMIC DNA]</scope>
    <source>
        <strain evidence="3 4">MAD-698-R-SB12</strain>
    </source>
</reference>
<dbReference type="EMBL" id="KZ110607">
    <property type="protein sequence ID" value="OSX57596.1"/>
    <property type="molecule type" value="Genomic_DNA"/>
</dbReference>
<feature type="region of interest" description="Disordered" evidence="1">
    <location>
        <begin position="569"/>
        <end position="616"/>
    </location>
</feature>
<dbReference type="GO" id="GO:0030036">
    <property type="term" value="P:actin cytoskeleton organization"/>
    <property type="evidence" value="ECO:0007669"/>
    <property type="project" value="InterPro"/>
</dbReference>
<accession>A0A1X6MMY5</accession>
<dbReference type="Pfam" id="PF06371">
    <property type="entry name" value="Drf_GBD"/>
    <property type="match status" value="1"/>
</dbReference>
<feature type="compositionally biased region" description="Polar residues" evidence="1">
    <location>
        <begin position="575"/>
        <end position="600"/>
    </location>
</feature>
<feature type="domain" description="Formin GTPase-binding" evidence="2">
    <location>
        <begin position="57"/>
        <end position="325"/>
    </location>
</feature>
<dbReference type="SMART" id="SM01140">
    <property type="entry name" value="Drf_GBD"/>
    <property type="match status" value="1"/>
</dbReference>
<gene>
    <name evidence="3" type="ORF">POSPLADRAFT_1076172</name>
</gene>
<sequence length="616" mass="67851">MNLKSLLPSRRVPSATFQMVTGPDESVPNGKENQPSPAGDANTKPSRIDKGKKRKGKEQPTDEYPTGQDFEALLNELQIPGNMRDRLATMDPTVKAAFIKSAKEKQNVSKPSVGPLTLRGLRRARSIDSIEMPRESEGYALQGTNNSNDSYGPPHALTHDRGVSVDAARRPAVPAMETKAVKKLPKDKRGKITANTPEEWCTLLVNVSTVTLEVEAIKKLLILLRNEPTSWTQTFLQNGGYAALLSRLQEILNVEWREEQHDDQMLHELLRCFKALSTSEVGCTALRSYCPTPYAQLVTLLYSDKRPGDVASRHLILELLLVLFELYPPSALPFVGGGASQAISYGHARTLSAPWEASTSMAVTSNLIRLPAPHMSLFSFIKSLLLTPAPPPAEQTSPTIEPHEFIENLHLPRIYKAYLEELSNVCRDYFWVFCHGKNTIWALDQVDEGMVQQPRAPGGMTGGVEFEAMTYMTSHFKFLNALAEAAESQRLPPNDSHSAVRFHTDMFLSGIERIIVMARKASTAYYPTLHLELARYVAAASRSGFELPWATSRLIGAPPPNMCKQIPTLVGRPSRPQTPSNVRSGSASVPSSPTKRSTTPAAHPVPGARKVTPMFG</sequence>
<feature type="region of interest" description="Disordered" evidence="1">
    <location>
        <begin position="1"/>
        <end position="69"/>
    </location>
</feature>
<dbReference type="Gene3D" id="1.25.10.10">
    <property type="entry name" value="Leucine-rich Repeat Variant"/>
    <property type="match status" value="1"/>
</dbReference>
<evidence type="ECO:0000259" key="2">
    <source>
        <dbReference type="SMART" id="SM01140"/>
    </source>
</evidence>
<dbReference type="RefSeq" id="XP_024334390.1">
    <property type="nucleotide sequence ID" value="XM_024482894.1"/>
</dbReference>
<dbReference type="InterPro" id="IPR016024">
    <property type="entry name" value="ARM-type_fold"/>
</dbReference>
<dbReference type="GO" id="GO:0031267">
    <property type="term" value="F:small GTPase binding"/>
    <property type="evidence" value="ECO:0007669"/>
    <property type="project" value="InterPro"/>
</dbReference>
<dbReference type="GO" id="GO:0003779">
    <property type="term" value="F:actin binding"/>
    <property type="evidence" value="ECO:0007669"/>
    <property type="project" value="InterPro"/>
</dbReference>
<proteinExistence type="predicted"/>